<reference evidence="2" key="1">
    <citation type="journal article" date="2014" name="Genome Announc.">
        <title>Draft Genome Sequences of Marine Flavobacterium Nonlabens Strains NR17, NR24, NR27, NR32, NR33, and Ara13.</title>
        <authorList>
            <person name="Nakanishi M."/>
            <person name="Meirelles P."/>
            <person name="Suzuki R."/>
            <person name="Takatani N."/>
            <person name="Mino S."/>
            <person name="Suda W."/>
            <person name="Oshima K."/>
            <person name="Hattori M."/>
            <person name="Ohkuma M."/>
            <person name="Hosokawa M."/>
            <person name="Miyashita K."/>
            <person name="Thompson F.L."/>
            <person name="Niwa A."/>
            <person name="Sawabe T."/>
            <person name="Sawabe T."/>
        </authorList>
    </citation>
    <scope>NUCLEOTIDE SEQUENCE [LARGE SCALE GENOMIC DNA]</scope>
    <source>
        <strain evidence="2">JCM 19294</strain>
    </source>
</reference>
<evidence type="ECO:0000259" key="1">
    <source>
        <dbReference type="Pfam" id="PF10988"/>
    </source>
</evidence>
<accession>A0A090PYG8</accession>
<protein>
    <recommendedName>
        <fullName evidence="1">Putative auto-transporter adhesin head GIN domain-containing protein</fullName>
    </recommendedName>
</protein>
<dbReference type="eggNOG" id="ENOG5031S92">
    <property type="taxonomic scope" value="Bacteria"/>
</dbReference>
<dbReference type="STRING" id="319236.BST91_11315"/>
<comment type="caution">
    <text evidence="2">The sequence shown here is derived from an EMBL/GenBank/DDBJ whole genome shotgun (WGS) entry which is preliminary data.</text>
</comment>
<dbReference type="Pfam" id="PF10988">
    <property type="entry name" value="DUF2807"/>
    <property type="match status" value="1"/>
</dbReference>
<gene>
    <name evidence="2" type="ORF">JCM19294_2686</name>
</gene>
<evidence type="ECO:0000313" key="2">
    <source>
        <dbReference type="EMBL" id="GAK95904.1"/>
    </source>
</evidence>
<organism evidence="2 3">
    <name type="scientific">Nonlabens tegetincola</name>
    <dbReference type="NCBI Taxonomy" id="323273"/>
    <lineage>
        <taxon>Bacteria</taxon>
        <taxon>Pseudomonadati</taxon>
        <taxon>Bacteroidota</taxon>
        <taxon>Flavobacteriia</taxon>
        <taxon>Flavobacteriales</taxon>
        <taxon>Flavobacteriaceae</taxon>
        <taxon>Nonlabens</taxon>
    </lineage>
</organism>
<dbReference type="InterPro" id="IPR021255">
    <property type="entry name" value="DUF2807"/>
</dbReference>
<sequence>MKSDVNKLVITGEDAQDVEFVLKNKTLKIRMKTERIFDGQNTFIHVYYKDLQTIDGNEGSVIVVNELMTQNNLEIKVQEGARVEAGVAIENLDIRAVTGGIVSLTGAAKNQNIVVNTGGIVENAGLKTDDSRVKIQAGGEVEVYASNYVKIRINAGGDVMVYGNPNNINKKTVFGGRIEIVE</sequence>
<dbReference type="AlphaFoldDB" id="A0A090PYG8"/>
<dbReference type="EMBL" id="BBML01000001">
    <property type="protein sequence ID" value="GAK95904.1"/>
    <property type="molecule type" value="Genomic_DNA"/>
</dbReference>
<proteinExistence type="predicted"/>
<evidence type="ECO:0000313" key="3">
    <source>
        <dbReference type="Proteomes" id="UP000029221"/>
    </source>
</evidence>
<dbReference type="Gene3D" id="2.160.20.120">
    <property type="match status" value="1"/>
</dbReference>
<dbReference type="Proteomes" id="UP000029221">
    <property type="component" value="Unassembled WGS sequence"/>
</dbReference>
<keyword evidence="3" id="KW-1185">Reference proteome</keyword>
<name>A0A090PYG8_9FLAO</name>
<feature type="domain" description="Putative auto-transporter adhesin head GIN" evidence="1">
    <location>
        <begin position="2"/>
        <end position="165"/>
    </location>
</feature>